<dbReference type="InterPro" id="IPR028082">
    <property type="entry name" value="Peripla_BP_I"/>
</dbReference>
<dbReference type="CDD" id="cd01392">
    <property type="entry name" value="HTH_LacI"/>
    <property type="match status" value="1"/>
</dbReference>
<reference evidence="6" key="1">
    <citation type="submission" date="2015-01" db="EMBL/GenBank/DDBJ databases">
        <authorList>
            <person name="Paterson Steve"/>
        </authorList>
    </citation>
    <scope>NUCLEOTIDE SEQUENCE [LARGE SCALE GENOMIC DNA]</scope>
    <source>
        <strain evidence="6">OBR1</strain>
    </source>
</reference>
<sequence length="340" mass="37583">MEPSKRINQADIARLAEVSVSTVSRALSGQVGMSAELRERIRRIADDLGYIENQRAGAAANVVVYLPMHPVTGGLHEVFQQVLEGAKLEAEQEGYVLFPKLMPEGAVDLACIERNAQAHDTDAAIMFYTAPEPEVAEHFTRHGSLVLVNTVDMSMQFDSVIANNYAGARLVTQRIIANGHRRLLFVTGDLRFPWRERMRGFMDAVEEAEGVTGDVLEIGYDRFETALACFGKVFAQKEAFPYSAVFCVNDLTAVGVMQAASEEGLVVPADLSVVGYEDMTFAEMTTPRLTTVHVDRYTIGRESIRLLKRRMSEQHAIPLQIQCGVRFIEGATLGRTTPAR</sequence>
<evidence type="ECO:0000259" key="4">
    <source>
        <dbReference type="PROSITE" id="PS50932"/>
    </source>
</evidence>
<dbReference type="PROSITE" id="PS50932">
    <property type="entry name" value="HTH_LACI_2"/>
    <property type="match status" value="1"/>
</dbReference>
<dbReference type="Gene3D" id="3.40.50.2300">
    <property type="match status" value="2"/>
</dbReference>
<dbReference type="AlphaFoldDB" id="A0A0G4JS90"/>
<protein>
    <submittedName>
        <fullName evidence="5">Transcriptional regulator, LacI family</fullName>
    </submittedName>
</protein>
<dbReference type="SUPFAM" id="SSF53822">
    <property type="entry name" value="Periplasmic binding protein-like I"/>
    <property type="match status" value="1"/>
</dbReference>
<accession>A0A0G4JS90</accession>
<dbReference type="PANTHER" id="PTHR30146:SF109">
    <property type="entry name" value="HTH-TYPE TRANSCRIPTIONAL REGULATOR GALS"/>
    <property type="match status" value="1"/>
</dbReference>
<gene>
    <name evidence="5" type="ORF">BN1221_01218c</name>
</gene>
<dbReference type="Pfam" id="PF13377">
    <property type="entry name" value="Peripla_BP_3"/>
    <property type="match status" value="1"/>
</dbReference>
<feature type="domain" description="HTH lacI-type" evidence="4">
    <location>
        <begin position="7"/>
        <end position="61"/>
    </location>
</feature>
<dbReference type="Proteomes" id="UP000044377">
    <property type="component" value="Unassembled WGS sequence"/>
</dbReference>
<dbReference type="EMBL" id="CGIG01000001">
    <property type="protein sequence ID" value="CPR14937.1"/>
    <property type="molecule type" value="Genomic_DNA"/>
</dbReference>
<dbReference type="STRING" id="1109412.BN1221_01218c"/>
<evidence type="ECO:0000256" key="1">
    <source>
        <dbReference type="ARBA" id="ARBA00023015"/>
    </source>
</evidence>
<dbReference type="OrthoDB" id="9798934at2"/>
<dbReference type="InterPro" id="IPR010982">
    <property type="entry name" value="Lambda_DNA-bd_dom_sf"/>
</dbReference>
<evidence type="ECO:0000256" key="2">
    <source>
        <dbReference type="ARBA" id="ARBA00023125"/>
    </source>
</evidence>
<dbReference type="InterPro" id="IPR000843">
    <property type="entry name" value="HTH_LacI"/>
</dbReference>
<keyword evidence="2" id="KW-0238">DNA-binding</keyword>
<dbReference type="SUPFAM" id="SSF47413">
    <property type="entry name" value="lambda repressor-like DNA-binding domains"/>
    <property type="match status" value="1"/>
</dbReference>
<dbReference type="InterPro" id="IPR046335">
    <property type="entry name" value="LacI/GalR-like_sensor"/>
</dbReference>
<dbReference type="CDD" id="cd06267">
    <property type="entry name" value="PBP1_LacI_sugar_binding-like"/>
    <property type="match status" value="1"/>
</dbReference>
<proteinExistence type="predicted"/>
<evidence type="ECO:0000256" key="3">
    <source>
        <dbReference type="ARBA" id="ARBA00023163"/>
    </source>
</evidence>
<dbReference type="GO" id="GO:0000976">
    <property type="term" value="F:transcription cis-regulatory region binding"/>
    <property type="evidence" value="ECO:0007669"/>
    <property type="project" value="TreeGrafter"/>
</dbReference>
<keyword evidence="3" id="KW-0804">Transcription</keyword>
<evidence type="ECO:0000313" key="6">
    <source>
        <dbReference type="Proteomes" id="UP000044377"/>
    </source>
</evidence>
<keyword evidence="1" id="KW-0805">Transcription regulation</keyword>
<dbReference type="Pfam" id="PF00356">
    <property type="entry name" value="LacI"/>
    <property type="match status" value="1"/>
</dbReference>
<keyword evidence="6" id="KW-1185">Reference proteome</keyword>
<organism evidence="5 6">
    <name type="scientific">Brenneria goodwinii</name>
    <dbReference type="NCBI Taxonomy" id="1109412"/>
    <lineage>
        <taxon>Bacteria</taxon>
        <taxon>Pseudomonadati</taxon>
        <taxon>Pseudomonadota</taxon>
        <taxon>Gammaproteobacteria</taxon>
        <taxon>Enterobacterales</taxon>
        <taxon>Pectobacteriaceae</taxon>
        <taxon>Brenneria</taxon>
    </lineage>
</organism>
<dbReference type="SMART" id="SM00354">
    <property type="entry name" value="HTH_LACI"/>
    <property type="match status" value="1"/>
</dbReference>
<dbReference type="RefSeq" id="WP_048636553.1">
    <property type="nucleotide sequence ID" value="NZ_CGIG01000001.1"/>
</dbReference>
<evidence type="ECO:0000313" key="5">
    <source>
        <dbReference type="EMBL" id="CPR14937.1"/>
    </source>
</evidence>
<dbReference type="GO" id="GO:0003700">
    <property type="term" value="F:DNA-binding transcription factor activity"/>
    <property type="evidence" value="ECO:0007669"/>
    <property type="project" value="TreeGrafter"/>
</dbReference>
<name>A0A0G4JS90_9GAMM</name>
<dbReference type="Gene3D" id="1.10.260.40">
    <property type="entry name" value="lambda repressor-like DNA-binding domains"/>
    <property type="match status" value="1"/>
</dbReference>
<dbReference type="PANTHER" id="PTHR30146">
    <property type="entry name" value="LACI-RELATED TRANSCRIPTIONAL REPRESSOR"/>
    <property type="match status" value="1"/>
</dbReference>